<dbReference type="Gene3D" id="1.10.340.30">
    <property type="entry name" value="Hypothetical protein, domain 2"/>
    <property type="match status" value="1"/>
</dbReference>
<comment type="caution">
    <text evidence="15">The sequence shown here is derived from an EMBL/GenBank/DDBJ whole genome shotgun (WGS) entry which is preliminary data.</text>
</comment>
<name>A0A5C7DNM2_9BACT</name>
<dbReference type="SUPFAM" id="SSF48150">
    <property type="entry name" value="DNA-glycosylase"/>
    <property type="match status" value="1"/>
</dbReference>
<dbReference type="Proteomes" id="UP000321310">
    <property type="component" value="Unassembled WGS sequence"/>
</dbReference>
<evidence type="ECO:0000256" key="8">
    <source>
        <dbReference type="ARBA" id="ARBA00022763"/>
    </source>
</evidence>
<evidence type="ECO:0000313" key="15">
    <source>
        <dbReference type="EMBL" id="TXE79649.1"/>
    </source>
</evidence>
<evidence type="ECO:0000256" key="7">
    <source>
        <dbReference type="ARBA" id="ARBA00022723"/>
    </source>
</evidence>
<dbReference type="PANTHER" id="PTHR42944:SF1">
    <property type="entry name" value="ADENINE DNA GLYCOSYLASE"/>
    <property type="match status" value="1"/>
</dbReference>
<evidence type="ECO:0000256" key="11">
    <source>
        <dbReference type="ARBA" id="ARBA00023014"/>
    </source>
</evidence>
<evidence type="ECO:0000256" key="12">
    <source>
        <dbReference type="ARBA" id="ARBA00023204"/>
    </source>
</evidence>
<evidence type="ECO:0000313" key="16">
    <source>
        <dbReference type="Proteomes" id="UP000321310"/>
    </source>
</evidence>
<dbReference type="Gene3D" id="1.10.1670.10">
    <property type="entry name" value="Helix-hairpin-Helix base-excision DNA repair enzymes (C-terminal)"/>
    <property type="match status" value="1"/>
</dbReference>
<evidence type="ECO:0000256" key="10">
    <source>
        <dbReference type="ARBA" id="ARBA00023004"/>
    </source>
</evidence>
<dbReference type="GO" id="GO:0006284">
    <property type="term" value="P:base-excision repair"/>
    <property type="evidence" value="ECO:0007669"/>
    <property type="project" value="InterPro"/>
</dbReference>
<dbReference type="EMBL" id="VOWB01000068">
    <property type="protein sequence ID" value="TXE79649.1"/>
    <property type="molecule type" value="Genomic_DNA"/>
</dbReference>
<keyword evidence="9" id="KW-0378">Hydrolase</keyword>
<dbReference type="GO" id="GO:0032357">
    <property type="term" value="F:oxidized purine DNA binding"/>
    <property type="evidence" value="ECO:0007669"/>
    <property type="project" value="TreeGrafter"/>
</dbReference>
<evidence type="ECO:0000259" key="14">
    <source>
        <dbReference type="SMART" id="SM00478"/>
    </source>
</evidence>
<dbReference type="GO" id="GO:0034039">
    <property type="term" value="F:8-oxo-7,8-dihydroguanine DNA N-glycosylase activity"/>
    <property type="evidence" value="ECO:0007669"/>
    <property type="project" value="TreeGrafter"/>
</dbReference>
<keyword evidence="8" id="KW-0227">DNA damage</keyword>
<dbReference type="EC" id="3.2.2.31" evidence="5"/>
<accession>A0A5C7DNM2</accession>
<organism evidence="15 16">
    <name type="scientific">Campylobacter peloridis</name>
    <dbReference type="NCBI Taxonomy" id="488546"/>
    <lineage>
        <taxon>Bacteria</taxon>
        <taxon>Pseudomonadati</taxon>
        <taxon>Campylobacterota</taxon>
        <taxon>Epsilonproteobacteria</taxon>
        <taxon>Campylobacterales</taxon>
        <taxon>Campylobacteraceae</taxon>
        <taxon>Campylobacter</taxon>
    </lineage>
</organism>
<comment type="catalytic activity">
    <reaction evidence="1">
        <text>Hydrolyzes free adenine bases from 7,8-dihydro-8-oxoguanine:adenine mismatched double-stranded DNA, leaving an apurinic site.</text>
        <dbReference type="EC" id="3.2.2.31"/>
    </reaction>
</comment>
<protein>
    <recommendedName>
        <fullName evidence="6">Adenine DNA glycosylase</fullName>
        <ecNumber evidence="5">3.2.2.31</ecNumber>
    </recommendedName>
</protein>
<evidence type="ECO:0000256" key="2">
    <source>
        <dbReference type="ARBA" id="ARBA00001966"/>
    </source>
</evidence>
<dbReference type="GO" id="GO:0000701">
    <property type="term" value="F:purine-specific mismatch base pair DNA N-glycosylase activity"/>
    <property type="evidence" value="ECO:0007669"/>
    <property type="project" value="UniProtKB-EC"/>
</dbReference>
<evidence type="ECO:0000256" key="4">
    <source>
        <dbReference type="ARBA" id="ARBA00008343"/>
    </source>
</evidence>
<dbReference type="CDD" id="cd00056">
    <property type="entry name" value="ENDO3c"/>
    <property type="match status" value="1"/>
</dbReference>
<dbReference type="Pfam" id="PF00730">
    <property type="entry name" value="HhH-GPD"/>
    <property type="match status" value="1"/>
</dbReference>
<dbReference type="PANTHER" id="PTHR42944">
    <property type="entry name" value="ADENINE DNA GLYCOSYLASE"/>
    <property type="match status" value="1"/>
</dbReference>
<keyword evidence="13" id="KW-0326">Glycosidase</keyword>
<evidence type="ECO:0000256" key="3">
    <source>
        <dbReference type="ARBA" id="ARBA00002933"/>
    </source>
</evidence>
<dbReference type="InterPro" id="IPR011257">
    <property type="entry name" value="DNA_glycosylase"/>
</dbReference>
<dbReference type="AlphaFoldDB" id="A0A5C7DNM2"/>
<reference evidence="15 16" key="1">
    <citation type="submission" date="2019-07" db="EMBL/GenBank/DDBJ databases">
        <title>Rapid identification of Enteric Bacteria from Whole Genome Sequences (WGS) using Average Nucleotide Identity (ANI).</title>
        <authorList>
            <person name="Lane C."/>
        </authorList>
    </citation>
    <scope>NUCLEOTIDE SEQUENCE [LARGE SCALE GENOMIC DNA]</scope>
    <source>
        <strain evidence="15 16">2016D-0250</strain>
    </source>
</reference>
<evidence type="ECO:0000256" key="1">
    <source>
        <dbReference type="ARBA" id="ARBA00000843"/>
    </source>
</evidence>
<sequence length="342" mass="40175">MKKIHQSILKWYDKNGRKSLPWRILHEKFKIHAYKEDLEKLSKIDPAYAVYISEIMLQQTQVKSVLQNYYFQFLAKFPSILDLANSNEDEVLKAWQGLGYYTRARNLYQCALICKQKFNAKLPNDIKELQKLPGIGEYTAGAIACFGFLQAKSFVDANIKRVLSRFYALENPSLRELSQKAKDFLNTNNSFEHNQALLDIGALVCLPKNAKCDICPLNLSCKAKNDYEKYTISKKIKYIEKKLQLLIIQKNDQFLLYKSKEKLYFNMYNFLEFQNEKNAKYLGEFKHSYTKYQIKVKVYFLKTKHFKCKDCLAFSFEELENLALSKLTLKALELFKKSEYAI</sequence>
<comment type="function">
    <text evidence="3">Adenine glycosylase active on G-A mispairs. MutY also corrects error-prone DNA synthesis past GO lesions which are due to the oxidatively damaged form of guanine: 7,8-dihydro-8-oxoguanine (8-oxo-dGTP).</text>
</comment>
<proteinExistence type="inferred from homology"/>
<dbReference type="GO" id="GO:0035485">
    <property type="term" value="F:adenine/guanine mispair binding"/>
    <property type="evidence" value="ECO:0007669"/>
    <property type="project" value="TreeGrafter"/>
</dbReference>
<dbReference type="InterPro" id="IPR000445">
    <property type="entry name" value="HhH_motif"/>
</dbReference>
<keyword evidence="11" id="KW-0411">Iron-sulfur</keyword>
<evidence type="ECO:0000256" key="13">
    <source>
        <dbReference type="ARBA" id="ARBA00023295"/>
    </source>
</evidence>
<evidence type="ECO:0000256" key="9">
    <source>
        <dbReference type="ARBA" id="ARBA00022801"/>
    </source>
</evidence>
<dbReference type="InterPro" id="IPR003265">
    <property type="entry name" value="HhH-GPD_domain"/>
</dbReference>
<dbReference type="SMART" id="SM00478">
    <property type="entry name" value="ENDO3c"/>
    <property type="match status" value="1"/>
</dbReference>
<feature type="domain" description="HhH-GPD" evidence="14">
    <location>
        <begin position="56"/>
        <end position="203"/>
    </location>
</feature>
<dbReference type="InterPro" id="IPR005760">
    <property type="entry name" value="A/G_AdeGlyc_MutY"/>
</dbReference>
<dbReference type="GO" id="GO:0046872">
    <property type="term" value="F:metal ion binding"/>
    <property type="evidence" value="ECO:0007669"/>
    <property type="project" value="UniProtKB-KW"/>
</dbReference>
<dbReference type="InterPro" id="IPR023170">
    <property type="entry name" value="HhH_base_excis_C"/>
</dbReference>
<gene>
    <name evidence="15" type="primary">mutY</name>
    <name evidence="15" type="ORF">FPD46_06750</name>
</gene>
<dbReference type="RefSeq" id="WP_147575863.1">
    <property type="nucleotide sequence ID" value="NZ_VOWB01000068.1"/>
</dbReference>
<keyword evidence="10" id="KW-0408">Iron</keyword>
<dbReference type="GO" id="GO:0006298">
    <property type="term" value="P:mismatch repair"/>
    <property type="evidence" value="ECO:0007669"/>
    <property type="project" value="TreeGrafter"/>
</dbReference>
<dbReference type="NCBIfam" id="TIGR01084">
    <property type="entry name" value="mutY"/>
    <property type="match status" value="1"/>
</dbReference>
<dbReference type="InterPro" id="IPR044298">
    <property type="entry name" value="MIG/MutY"/>
</dbReference>
<comment type="cofactor">
    <cofactor evidence="2">
        <name>[4Fe-4S] cluster</name>
        <dbReference type="ChEBI" id="CHEBI:49883"/>
    </cofactor>
</comment>
<dbReference type="Pfam" id="PF00633">
    <property type="entry name" value="HHH"/>
    <property type="match status" value="1"/>
</dbReference>
<keyword evidence="7" id="KW-0479">Metal-binding</keyword>
<comment type="similarity">
    <text evidence="4">Belongs to the Nth/MutY family.</text>
</comment>
<evidence type="ECO:0000256" key="5">
    <source>
        <dbReference type="ARBA" id="ARBA00012045"/>
    </source>
</evidence>
<dbReference type="GO" id="GO:0051536">
    <property type="term" value="F:iron-sulfur cluster binding"/>
    <property type="evidence" value="ECO:0007669"/>
    <property type="project" value="UniProtKB-KW"/>
</dbReference>
<evidence type="ECO:0000256" key="6">
    <source>
        <dbReference type="ARBA" id="ARBA00022023"/>
    </source>
</evidence>
<keyword evidence="12" id="KW-0234">DNA repair</keyword>